<feature type="compositionally biased region" description="Basic and acidic residues" evidence="1">
    <location>
        <begin position="96"/>
        <end position="106"/>
    </location>
</feature>
<accession>A0ABM3UXI1</accession>
<feature type="chain" id="PRO_5046020492" evidence="2">
    <location>
        <begin position="22"/>
        <end position="114"/>
    </location>
</feature>
<evidence type="ECO:0000256" key="2">
    <source>
        <dbReference type="SAM" id="SignalP"/>
    </source>
</evidence>
<evidence type="ECO:0000256" key="1">
    <source>
        <dbReference type="SAM" id="MobiDB-lite"/>
    </source>
</evidence>
<reference evidence="4" key="1">
    <citation type="submission" date="2025-08" db="UniProtKB">
        <authorList>
            <consortium name="RefSeq"/>
        </authorList>
    </citation>
    <scope>IDENTIFICATION</scope>
    <source>
        <strain evidence="4">Aabys</strain>
        <tissue evidence="4">Whole body</tissue>
    </source>
</reference>
<organism evidence="3 4">
    <name type="scientific">Musca domestica</name>
    <name type="common">House fly</name>
    <dbReference type="NCBI Taxonomy" id="7370"/>
    <lineage>
        <taxon>Eukaryota</taxon>
        <taxon>Metazoa</taxon>
        <taxon>Ecdysozoa</taxon>
        <taxon>Arthropoda</taxon>
        <taxon>Hexapoda</taxon>
        <taxon>Insecta</taxon>
        <taxon>Pterygota</taxon>
        <taxon>Neoptera</taxon>
        <taxon>Endopterygota</taxon>
        <taxon>Diptera</taxon>
        <taxon>Brachycera</taxon>
        <taxon>Muscomorpha</taxon>
        <taxon>Muscoidea</taxon>
        <taxon>Muscidae</taxon>
        <taxon>Musca</taxon>
    </lineage>
</organism>
<dbReference type="Proteomes" id="UP001652621">
    <property type="component" value="Unplaced"/>
</dbReference>
<evidence type="ECO:0000313" key="3">
    <source>
        <dbReference type="Proteomes" id="UP001652621"/>
    </source>
</evidence>
<keyword evidence="2" id="KW-0732">Signal</keyword>
<feature type="region of interest" description="Disordered" evidence="1">
    <location>
        <begin position="79"/>
        <end position="106"/>
    </location>
</feature>
<feature type="signal peptide" evidence="2">
    <location>
        <begin position="1"/>
        <end position="21"/>
    </location>
</feature>
<feature type="compositionally biased region" description="Basic and acidic residues" evidence="1">
    <location>
        <begin position="81"/>
        <end position="90"/>
    </location>
</feature>
<dbReference type="RefSeq" id="XP_058978242.1">
    <property type="nucleotide sequence ID" value="XM_059122259.1"/>
</dbReference>
<protein>
    <submittedName>
        <fullName evidence="4">Uncharacterized protein LOC105262322</fullName>
    </submittedName>
</protein>
<keyword evidence="3" id="KW-1185">Reference proteome</keyword>
<dbReference type="GeneID" id="105262322"/>
<proteinExistence type="predicted"/>
<gene>
    <name evidence="4" type="primary">LOC105262322</name>
</gene>
<sequence>MKSFLCFIALVVAISISPCESNVVDYEADTYDYYYEQEEGGDVVDYSAGGSVDYNEEWWNWDIFDWEWLVNFNVQQGPEEEGLHHVGPHEPHHHHEHDGHVSRPRLHRPEVAVA</sequence>
<evidence type="ECO:0000313" key="4">
    <source>
        <dbReference type="RefSeq" id="XP_058978242.1"/>
    </source>
</evidence>
<name>A0ABM3UXI1_MUSDO</name>